<dbReference type="PANTHER" id="PTHR23036">
    <property type="entry name" value="CYTOKINE RECEPTOR"/>
    <property type="match status" value="1"/>
</dbReference>
<keyword evidence="7" id="KW-0677">Repeat</keyword>
<evidence type="ECO:0000256" key="11">
    <source>
        <dbReference type="ARBA" id="ARBA00023157"/>
    </source>
</evidence>
<dbReference type="InterPro" id="IPR015152">
    <property type="entry name" value="Growth/epo_recpt_lig-bind"/>
</dbReference>
<dbReference type="AlphaFoldDB" id="A0A671VUY2"/>
<feature type="transmembrane region" description="Helical" evidence="14">
    <location>
        <begin position="286"/>
        <end position="305"/>
    </location>
</feature>
<dbReference type="PROSITE" id="PS50853">
    <property type="entry name" value="FN3"/>
    <property type="match status" value="2"/>
</dbReference>
<dbReference type="SUPFAM" id="SSF49265">
    <property type="entry name" value="Fibronectin type III"/>
    <property type="match status" value="2"/>
</dbReference>
<evidence type="ECO:0000256" key="13">
    <source>
        <dbReference type="ARBA" id="ARBA00023180"/>
    </source>
</evidence>
<reference evidence="17" key="1">
    <citation type="submission" date="2021-04" db="EMBL/GenBank/DDBJ databases">
        <authorList>
            <consortium name="Wellcome Sanger Institute Data Sharing"/>
        </authorList>
    </citation>
    <scope>NUCLEOTIDE SEQUENCE [LARGE SCALE GENOMIC DNA]</scope>
</reference>
<evidence type="ECO:0000256" key="8">
    <source>
        <dbReference type="ARBA" id="ARBA00022833"/>
    </source>
</evidence>
<comment type="function">
    <text evidence="14">This is a receptor for the anterior pituitary hormone prolactin.</text>
</comment>
<comment type="similarity">
    <text evidence="2 14">Belongs to the type I cytokine receptor family. Type 1 subfamily.</text>
</comment>
<evidence type="ECO:0000313" key="18">
    <source>
        <dbReference type="Proteomes" id="UP000472265"/>
    </source>
</evidence>
<keyword evidence="11 14" id="KW-1015">Disulfide bond</keyword>
<dbReference type="Ensembl" id="ENSSAUT00010031734.1">
    <property type="protein sequence ID" value="ENSSAUP00010030109.1"/>
    <property type="gene ID" value="ENSSAUG00010012906.1"/>
</dbReference>
<dbReference type="OMA" id="KQHCLSD"/>
<evidence type="ECO:0000256" key="4">
    <source>
        <dbReference type="ARBA" id="ARBA00022692"/>
    </source>
</evidence>
<reference evidence="17" key="3">
    <citation type="submission" date="2025-09" db="UniProtKB">
        <authorList>
            <consortium name="Ensembl"/>
        </authorList>
    </citation>
    <scope>IDENTIFICATION</scope>
</reference>
<dbReference type="InterPro" id="IPR003961">
    <property type="entry name" value="FN3_dom"/>
</dbReference>
<evidence type="ECO:0000259" key="16">
    <source>
        <dbReference type="PROSITE" id="PS50853"/>
    </source>
</evidence>
<feature type="compositionally biased region" description="Low complexity" evidence="15">
    <location>
        <begin position="526"/>
        <end position="539"/>
    </location>
</feature>
<evidence type="ECO:0000256" key="2">
    <source>
        <dbReference type="ARBA" id="ARBA00007885"/>
    </source>
</evidence>
<keyword evidence="12 14" id="KW-0675">Receptor</keyword>
<dbReference type="InterPro" id="IPR036116">
    <property type="entry name" value="FN3_sf"/>
</dbReference>
<dbReference type="OrthoDB" id="8858139at2759"/>
<dbReference type="Gene3D" id="2.60.40.10">
    <property type="entry name" value="Immunoglobulins"/>
    <property type="match status" value="2"/>
</dbReference>
<dbReference type="FunFam" id="2.60.40.10:FF:000358">
    <property type="entry name" value="Prolactin receptor"/>
    <property type="match status" value="1"/>
</dbReference>
<keyword evidence="13" id="KW-0325">Glycoprotein</keyword>
<gene>
    <name evidence="14 17" type="primary">PRLR</name>
    <name evidence="17" type="synonym">prlra</name>
</gene>
<keyword evidence="4 14" id="KW-0812">Transmembrane</keyword>
<dbReference type="Proteomes" id="UP000472265">
    <property type="component" value="Chromosome 12"/>
</dbReference>
<dbReference type="GO" id="GO:0046872">
    <property type="term" value="F:metal ion binding"/>
    <property type="evidence" value="ECO:0007669"/>
    <property type="project" value="UniProtKB-KW"/>
</dbReference>
<accession>A0A671VUY2</accession>
<dbReference type="GO" id="GO:0019955">
    <property type="term" value="F:cytokine binding"/>
    <property type="evidence" value="ECO:0007669"/>
    <property type="project" value="TreeGrafter"/>
</dbReference>
<evidence type="ECO:0000256" key="3">
    <source>
        <dbReference type="ARBA" id="ARBA00019818"/>
    </source>
</evidence>
<dbReference type="PANTHER" id="PTHR23036:SF86">
    <property type="entry name" value="PROLACTIN RECEPTOR"/>
    <property type="match status" value="1"/>
</dbReference>
<feature type="compositionally biased region" description="Low complexity" evidence="15">
    <location>
        <begin position="15"/>
        <end position="25"/>
    </location>
</feature>
<comment type="domain">
    <text evidence="14">The box 1 motif is required for JAK interaction and/or activation.</text>
</comment>
<keyword evidence="8 14" id="KW-0862">Zinc</keyword>
<evidence type="ECO:0000256" key="15">
    <source>
        <dbReference type="SAM" id="MobiDB-lite"/>
    </source>
</evidence>
<dbReference type="CDD" id="cd00063">
    <property type="entry name" value="FN3"/>
    <property type="match status" value="2"/>
</dbReference>
<protein>
    <recommendedName>
        <fullName evidence="3 14">Prolactin receptor</fullName>
        <shortName evidence="14">PRL-R</shortName>
    </recommendedName>
</protein>
<keyword evidence="5 14" id="KW-0479">Metal-binding</keyword>
<evidence type="ECO:0000313" key="17">
    <source>
        <dbReference type="Ensembl" id="ENSSAUP00010030109.1"/>
    </source>
</evidence>
<evidence type="ECO:0000256" key="7">
    <source>
        <dbReference type="ARBA" id="ARBA00022737"/>
    </source>
</evidence>
<dbReference type="GO" id="GO:0004896">
    <property type="term" value="F:cytokine receptor activity"/>
    <property type="evidence" value="ECO:0007669"/>
    <property type="project" value="InterPro"/>
</dbReference>
<keyword evidence="10 14" id="KW-0472">Membrane</keyword>
<dbReference type="GO" id="GO:0043235">
    <property type="term" value="C:receptor complex"/>
    <property type="evidence" value="ECO:0007669"/>
    <property type="project" value="TreeGrafter"/>
</dbReference>
<dbReference type="InterPro" id="IPR050379">
    <property type="entry name" value="Type-I_Cytokine_Rcpt"/>
</dbReference>
<keyword evidence="18" id="KW-1185">Reference proteome</keyword>
<keyword evidence="6" id="KW-0732">Signal</keyword>
<proteinExistence type="inferred from homology"/>
<dbReference type="InParanoid" id="A0A671VUY2"/>
<evidence type="ECO:0000256" key="12">
    <source>
        <dbReference type="ARBA" id="ARBA00023170"/>
    </source>
</evidence>
<dbReference type="GeneTree" id="ENSGT00940000154851"/>
<evidence type="ECO:0000256" key="9">
    <source>
        <dbReference type="ARBA" id="ARBA00022989"/>
    </source>
</evidence>
<comment type="domain">
    <text evidence="14">The WSXWS motif appears to be necessary for proper protein folding and thereby efficient intracellular transport and cell-surface receptor binding.</text>
</comment>
<evidence type="ECO:0000256" key="5">
    <source>
        <dbReference type="ARBA" id="ARBA00022723"/>
    </source>
</evidence>
<keyword evidence="9 14" id="KW-1133">Transmembrane helix</keyword>
<name>A0A671VUY2_SPAAU</name>
<dbReference type="Pfam" id="PF09067">
    <property type="entry name" value="EpoR_lig-bind"/>
    <property type="match status" value="1"/>
</dbReference>
<dbReference type="FunFam" id="2.60.40.10:FF:000287">
    <property type="entry name" value="Prolactin receptor"/>
    <property type="match status" value="1"/>
</dbReference>
<feature type="domain" description="Fibronectin type-III" evidence="16">
    <location>
        <begin position="180"/>
        <end position="279"/>
    </location>
</feature>
<evidence type="ECO:0000256" key="10">
    <source>
        <dbReference type="ARBA" id="ARBA00023136"/>
    </source>
</evidence>
<sequence length="673" mass="75894">MYPGPTSPVNRLHKSVSSVRSSGSRQWTQHGQNTEGETESFCQLKARLCGATMKKVLEVILLLLLLVVTHAKGTRYSPPGKPALTRCRSPEKETFTCWWEPGSDGGLPTTYALYYRKESSDTVFECPDYRTAGENSCFFNKNDTSIWVNYNITVVATNALGRTFSDPVDIDVVYIVKPNPPEQVAVTVMEDKGWPFIRVSWEPPHKADTRSGWITLIYEIRVKLEEENDWEMHLAGQQKMFNIFSLRSGGKYLVQVRCKPDHGYWSEWSPSSYVKVPDYFHREKSVWILITVFCAFIFLILTWLLHMNSRSLKHFLLPPVPGPKIKGFDKQLLKNGKSEEVFSALVATDFPPKSSNYEDLLVEYLEVYIPEEQELMLEKSMDLDVGCLKCEGSASDSDSGRGSCDSHTLLMHKCDGVKEEEERQAKEARRHQKDWKEEASTYAHVDVSPDMSSGRVKTWPSVFSPLPRYTSNQQGSLEMAKQHYLSDSLFPTSSTSSYHTQPGHGTTEAHGPGYWECGLSNKQPHLLHPQAQAQRQLQARSDDNISSIGRKQTPAGLHSPARRSTEYVEVERVNEEDMVLLQPVSGRCGDVEGYPEMPYGEDYSKVKGVDMDNMLLLQREVREETENCDTSSTVTTTQKPAACIHSAMPVEGEMVLGVNGYVDTATVCTPPTY</sequence>
<feature type="region of interest" description="Disordered" evidence="15">
    <location>
        <begin position="1"/>
        <end position="32"/>
    </location>
</feature>
<evidence type="ECO:0000256" key="6">
    <source>
        <dbReference type="ARBA" id="ARBA00022729"/>
    </source>
</evidence>
<dbReference type="GO" id="GO:0009897">
    <property type="term" value="C:external side of plasma membrane"/>
    <property type="evidence" value="ECO:0007669"/>
    <property type="project" value="TreeGrafter"/>
</dbReference>
<reference evidence="17" key="2">
    <citation type="submission" date="2025-08" db="UniProtKB">
        <authorList>
            <consortium name="Ensembl"/>
        </authorList>
    </citation>
    <scope>IDENTIFICATION</scope>
</reference>
<comment type="subcellular location">
    <subcellularLocation>
        <location evidence="1 14">Membrane</location>
        <topology evidence="1 14">Single-pass type I membrane protein</topology>
    </subcellularLocation>
</comment>
<feature type="domain" description="Fibronectin type-III" evidence="16">
    <location>
        <begin position="78"/>
        <end position="179"/>
    </location>
</feature>
<feature type="region of interest" description="Disordered" evidence="15">
    <location>
        <begin position="494"/>
        <end position="564"/>
    </location>
</feature>
<evidence type="ECO:0000256" key="14">
    <source>
        <dbReference type="RuleBase" id="RU365035"/>
    </source>
</evidence>
<dbReference type="PROSITE" id="PS01352">
    <property type="entry name" value="HEMATOPO_REC_L_F1"/>
    <property type="match status" value="1"/>
</dbReference>
<dbReference type="InterPro" id="IPR013783">
    <property type="entry name" value="Ig-like_fold"/>
</dbReference>
<evidence type="ECO:0000256" key="1">
    <source>
        <dbReference type="ARBA" id="ARBA00004479"/>
    </source>
</evidence>
<dbReference type="InterPro" id="IPR003528">
    <property type="entry name" value="Long_hematopoietin_rcpt_CS"/>
</dbReference>
<dbReference type="SMART" id="SM00060">
    <property type="entry name" value="FN3"/>
    <property type="match status" value="2"/>
</dbReference>
<organism evidence="17 18">
    <name type="scientific">Sparus aurata</name>
    <name type="common">Gilthead sea bream</name>
    <dbReference type="NCBI Taxonomy" id="8175"/>
    <lineage>
        <taxon>Eukaryota</taxon>
        <taxon>Metazoa</taxon>
        <taxon>Chordata</taxon>
        <taxon>Craniata</taxon>
        <taxon>Vertebrata</taxon>
        <taxon>Euteleostomi</taxon>
        <taxon>Actinopterygii</taxon>
        <taxon>Neopterygii</taxon>
        <taxon>Teleostei</taxon>
        <taxon>Neoteleostei</taxon>
        <taxon>Acanthomorphata</taxon>
        <taxon>Eupercaria</taxon>
        <taxon>Spariformes</taxon>
        <taxon>Sparidae</taxon>
        <taxon>Sparus</taxon>
    </lineage>
</organism>